<dbReference type="EMBL" id="CP024621">
    <property type="protein sequence ID" value="QHD51395.1"/>
    <property type="molecule type" value="Genomic_DNA"/>
</dbReference>
<dbReference type="InterPro" id="IPR011701">
    <property type="entry name" value="MFS"/>
</dbReference>
<dbReference type="GO" id="GO:0022857">
    <property type="term" value="F:transmembrane transporter activity"/>
    <property type="evidence" value="ECO:0007669"/>
    <property type="project" value="InterPro"/>
</dbReference>
<dbReference type="AlphaFoldDB" id="A0A857GQE8"/>
<evidence type="ECO:0000256" key="1">
    <source>
        <dbReference type="ARBA" id="ARBA00022692"/>
    </source>
</evidence>
<dbReference type="SUPFAM" id="SSF103473">
    <property type="entry name" value="MFS general substrate transporter"/>
    <property type="match status" value="1"/>
</dbReference>
<evidence type="ECO:0000256" key="3">
    <source>
        <dbReference type="ARBA" id="ARBA00023136"/>
    </source>
</evidence>
<keyword evidence="3 4" id="KW-0472">Membrane</keyword>
<feature type="transmembrane region" description="Helical" evidence="4">
    <location>
        <begin position="48"/>
        <end position="68"/>
    </location>
</feature>
<dbReference type="Proteomes" id="UP000463949">
    <property type="component" value="Chromosome"/>
</dbReference>
<feature type="transmembrane region" description="Helical" evidence="4">
    <location>
        <begin position="216"/>
        <end position="239"/>
    </location>
</feature>
<dbReference type="KEGG" id="hmd:CTT34_17830"/>
<evidence type="ECO:0000259" key="5">
    <source>
        <dbReference type="PROSITE" id="PS50850"/>
    </source>
</evidence>
<proteinExistence type="predicted"/>
<feature type="transmembrane region" description="Helical" evidence="4">
    <location>
        <begin position="75"/>
        <end position="95"/>
    </location>
</feature>
<reference evidence="6 7" key="1">
    <citation type="submission" date="2017-10" db="EMBL/GenBank/DDBJ databases">
        <title>Coral associated bacteria.</title>
        <authorList>
            <person name="Wang X."/>
        </authorList>
    </citation>
    <scope>NUCLEOTIDE SEQUENCE [LARGE SCALE GENOMIC DNA]</scope>
    <source>
        <strain evidence="6 7">SCSIO 43005</strain>
    </source>
</reference>
<feature type="transmembrane region" description="Helical" evidence="4">
    <location>
        <begin position="251"/>
        <end position="274"/>
    </location>
</feature>
<feature type="transmembrane region" description="Helical" evidence="4">
    <location>
        <begin position="281"/>
        <end position="305"/>
    </location>
</feature>
<dbReference type="OrthoDB" id="9812574at2"/>
<keyword evidence="1 4" id="KW-0812">Transmembrane</keyword>
<feature type="domain" description="Major facilitator superfamily (MFS) profile" evidence="5">
    <location>
        <begin position="1"/>
        <end position="397"/>
    </location>
</feature>
<feature type="transmembrane region" description="Helical" evidence="4">
    <location>
        <begin position="346"/>
        <end position="368"/>
    </location>
</feature>
<evidence type="ECO:0000313" key="6">
    <source>
        <dbReference type="EMBL" id="QHD51395.1"/>
    </source>
</evidence>
<protein>
    <submittedName>
        <fullName evidence="6">MFS transporter</fullName>
    </submittedName>
</protein>
<dbReference type="PANTHER" id="PTHR23539">
    <property type="entry name" value="MFS TRANSPORTER"/>
    <property type="match status" value="1"/>
</dbReference>
<dbReference type="Gene3D" id="1.20.1250.20">
    <property type="entry name" value="MFS general substrate transporter like domains"/>
    <property type="match status" value="2"/>
</dbReference>
<evidence type="ECO:0000313" key="7">
    <source>
        <dbReference type="Proteomes" id="UP000463949"/>
    </source>
</evidence>
<dbReference type="RefSeq" id="WP_159343601.1">
    <property type="nucleotide sequence ID" value="NZ_CP024621.1"/>
</dbReference>
<gene>
    <name evidence="6" type="ORF">CTT34_17830</name>
</gene>
<dbReference type="InterPro" id="IPR036259">
    <property type="entry name" value="MFS_trans_sf"/>
</dbReference>
<organism evidence="6 7">
    <name type="scientific">Vreelandella aquamarina</name>
    <dbReference type="NCBI Taxonomy" id="77097"/>
    <lineage>
        <taxon>Bacteria</taxon>
        <taxon>Pseudomonadati</taxon>
        <taxon>Pseudomonadota</taxon>
        <taxon>Gammaproteobacteria</taxon>
        <taxon>Oceanospirillales</taxon>
        <taxon>Halomonadaceae</taxon>
        <taxon>Vreelandella</taxon>
    </lineage>
</organism>
<dbReference type="InterPro" id="IPR020846">
    <property type="entry name" value="MFS_dom"/>
</dbReference>
<feature type="transmembrane region" description="Helical" evidence="4">
    <location>
        <begin position="101"/>
        <end position="129"/>
    </location>
</feature>
<accession>A0A857GQE8</accession>
<feature type="transmembrane region" description="Helical" evidence="4">
    <location>
        <begin position="166"/>
        <end position="184"/>
    </location>
</feature>
<feature type="transmembrane region" description="Helical" evidence="4">
    <location>
        <begin position="374"/>
        <end position="393"/>
    </location>
</feature>
<dbReference type="PROSITE" id="PS50850">
    <property type="entry name" value="MFS"/>
    <property type="match status" value="1"/>
</dbReference>
<feature type="transmembrane region" description="Helical" evidence="4">
    <location>
        <begin position="317"/>
        <end position="334"/>
    </location>
</feature>
<keyword evidence="2 4" id="KW-1133">Transmembrane helix</keyword>
<name>A0A857GQE8_9GAMM</name>
<evidence type="ECO:0000256" key="2">
    <source>
        <dbReference type="ARBA" id="ARBA00022989"/>
    </source>
</evidence>
<evidence type="ECO:0000256" key="4">
    <source>
        <dbReference type="SAM" id="Phobius"/>
    </source>
</evidence>
<dbReference type="PANTHER" id="PTHR23539:SF1">
    <property type="entry name" value="MAJOR FACILITATOR SUPERFAMILY (MFS) PROFILE DOMAIN-CONTAINING PROTEIN"/>
    <property type="match status" value="1"/>
</dbReference>
<sequence length="407" mass="42591">MSPRAASLRSTRTLSMLNFSLADVRDGLGPFLGIYLVGLGWAPDEIGFVMTVAGLASLLATTPAGMLADATRFKRLLVVVCALLVAVVNLVLLLWPQTWLIAFSQIATGVAAAAIGPAILSLTLGLVGQSGLAHQLGQNQAYNHAGNATAAVLAALAGYVYGVEAVFYLMALMAIVTVLLVLMIRPEEIDYDEARGLDKTSHQSESIVNVFRRHPMLLVVGATLLLFHLGNAAMLPLLGQRVAANEVMNPAVYTAGTVVIAQMTMIPMALLAAWYSHKNGYWLLFLIALVVLPIRGVIAATVPGLWTVIPVQMLDGIGAGLLGVATPGIVAQILRGTGRVNMGLGAVMTIQGIGAALSASYAGVIANWLSYEAAFLALAGVAALAVVVWLLLFDRSVSSSAFHGVAR</sequence>
<dbReference type="Pfam" id="PF07690">
    <property type="entry name" value="MFS_1"/>
    <property type="match status" value="1"/>
</dbReference>
<feature type="transmembrane region" description="Helical" evidence="4">
    <location>
        <begin position="141"/>
        <end position="160"/>
    </location>
</feature>